<proteinExistence type="predicted"/>
<dbReference type="GeneID" id="117649640"/>
<accession>A0A6P8ZT73</accession>
<dbReference type="InParanoid" id="A0A6P8ZT73"/>
<feature type="signal peptide" evidence="1">
    <location>
        <begin position="1"/>
        <end position="31"/>
    </location>
</feature>
<dbReference type="Proteomes" id="UP000515158">
    <property type="component" value="Unplaced"/>
</dbReference>
<keyword evidence="2" id="KW-1185">Reference proteome</keyword>
<organism evidence="3">
    <name type="scientific">Thrips palmi</name>
    <name type="common">Melon thrips</name>
    <dbReference type="NCBI Taxonomy" id="161013"/>
    <lineage>
        <taxon>Eukaryota</taxon>
        <taxon>Metazoa</taxon>
        <taxon>Ecdysozoa</taxon>
        <taxon>Arthropoda</taxon>
        <taxon>Hexapoda</taxon>
        <taxon>Insecta</taxon>
        <taxon>Pterygota</taxon>
        <taxon>Neoptera</taxon>
        <taxon>Paraneoptera</taxon>
        <taxon>Thysanoptera</taxon>
        <taxon>Terebrantia</taxon>
        <taxon>Thripoidea</taxon>
        <taxon>Thripidae</taxon>
        <taxon>Thrips</taxon>
    </lineage>
</organism>
<reference evidence="3" key="1">
    <citation type="submission" date="2025-08" db="UniProtKB">
        <authorList>
            <consortium name="RefSeq"/>
        </authorList>
    </citation>
    <scope>IDENTIFICATION</scope>
    <source>
        <tissue evidence="3">Total insect</tissue>
    </source>
</reference>
<feature type="chain" id="PRO_5027833885" evidence="1">
    <location>
        <begin position="32"/>
        <end position="202"/>
    </location>
</feature>
<dbReference type="RefSeq" id="XP_034248437.1">
    <property type="nucleotide sequence ID" value="XM_034392546.1"/>
</dbReference>
<name>A0A6P8ZT73_THRPL</name>
<dbReference type="KEGG" id="tpal:117649640"/>
<evidence type="ECO:0000313" key="3">
    <source>
        <dbReference type="RefSeq" id="XP_034248437.1"/>
    </source>
</evidence>
<gene>
    <name evidence="3" type="primary">LOC117649640</name>
</gene>
<evidence type="ECO:0000256" key="1">
    <source>
        <dbReference type="SAM" id="SignalP"/>
    </source>
</evidence>
<protein>
    <submittedName>
        <fullName evidence="3">Uncharacterized protein LOC117649640</fullName>
    </submittedName>
</protein>
<keyword evidence="1" id="KW-0732">Signal</keyword>
<evidence type="ECO:0000313" key="2">
    <source>
        <dbReference type="Proteomes" id="UP000515158"/>
    </source>
</evidence>
<sequence length="202" mass="22950">MEAAHESRMVSLRCVSQYLLILLLTCNCNHGKPLNTFAGTYIAFTHSFATCPSDGTFAMNLRCSHFNPAKPYEKQTLTGNYTLKEDLTDSMWARVTFAVWSNNEWKQNAFIINYPRRACTMVRELAPDLFRIMAPSQPQEKAAPCVIPAGMTIWKNEPIAWEFPKMKVMPYARYLLHVEMGSNTSRTIKVCAEADSALMPRP</sequence>
<dbReference type="AlphaFoldDB" id="A0A6P8ZT73"/>